<dbReference type="SUPFAM" id="SSF88946">
    <property type="entry name" value="Sigma2 domain of RNA polymerase sigma factors"/>
    <property type="match status" value="1"/>
</dbReference>
<gene>
    <name evidence="2" type="ORF">ACFQ03_10055</name>
</gene>
<accession>A0ABW3DAG5</accession>
<dbReference type="Proteomes" id="UP001597120">
    <property type="component" value="Unassembled WGS sequence"/>
</dbReference>
<dbReference type="Gene3D" id="1.10.1740.10">
    <property type="match status" value="1"/>
</dbReference>
<dbReference type="Pfam" id="PF04542">
    <property type="entry name" value="Sigma70_r2"/>
    <property type="match status" value="1"/>
</dbReference>
<evidence type="ECO:0000313" key="3">
    <source>
        <dbReference type="Proteomes" id="UP001597120"/>
    </source>
</evidence>
<dbReference type="InterPro" id="IPR007627">
    <property type="entry name" value="RNA_pol_sigma70_r2"/>
</dbReference>
<dbReference type="EMBL" id="JBHTIU010000030">
    <property type="protein sequence ID" value="MFD0869492.1"/>
    <property type="molecule type" value="Genomic_DNA"/>
</dbReference>
<dbReference type="InterPro" id="IPR013325">
    <property type="entry name" value="RNA_pol_sigma_r2"/>
</dbReference>
<dbReference type="RefSeq" id="WP_379287885.1">
    <property type="nucleotide sequence ID" value="NZ_JBHTIU010000030.1"/>
</dbReference>
<sequence length="79" mass="9068">MSYEQDVILARDGDRDAFVRLIRHHEGSLYRVAKGMLDLEADSMDAIQEAIVKAYSSITKLREAKFIVAQEVKTVFFNF</sequence>
<comment type="caution">
    <text evidence="2">The sequence shown here is derived from an EMBL/GenBank/DDBJ whole genome shotgun (WGS) entry which is preliminary data.</text>
</comment>
<name>A0ABW3DAG5_9BACL</name>
<organism evidence="2 3">
    <name type="scientific">Paenibacillus residui</name>
    <dbReference type="NCBI Taxonomy" id="629724"/>
    <lineage>
        <taxon>Bacteria</taxon>
        <taxon>Bacillati</taxon>
        <taxon>Bacillota</taxon>
        <taxon>Bacilli</taxon>
        <taxon>Bacillales</taxon>
        <taxon>Paenibacillaceae</taxon>
        <taxon>Paenibacillus</taxon>
    </lineage>
</organism>
<proteinExistence type="predicted"/>
<feature type="domain" description="RNA polymerase sigma-70 region 2" evidence="1">
    <location>
        <begin position="21"/>
        <end position="64"/>
    </location>
</feature>
<keyword evidence="3" id="KW-1185">Reference proteome</keyword>
<reference evidence="3" key="1">
    <citation type="journal article" date="2019" name="Int. J. Syst. Evol. Microbiol.">
        <title>The Global Catalogue of Microorganisms (GCM) 10K type strain sequencing project: providing services to taxonomists for standard genome sequencing and annotation.</title>
        <authorList>
            <consortium name="The Broad Institute Genomics Platform"/>
            <consortium name="The Broad Institute Genome Sequencing Center for Infectious Disease"/>
            <person name="Wu L."/>
            <person name="Ma J."/>
        </authorList>
    </citation>
    <scope>NUCLEOTIDE SEQUENCE [LARGE SCALE GENOMIC DNA]</scope>
    <source>
        <strain evidence="3">CCUG 57263</strain>
    </source>
</reference>
<protein>
    <submittedName>
        <fullName evidence="2">Sigma factor</fullName>
    </submittedName>
</protein>
<evidence type="ECO:0000313" key="2">
    <source>
        <dbReference type="EMBL" id="MFD0869492.1"/>
    </source>
</evidence>
<evidence type="ECO:0000259" key="1">
    <source>
        <dbReference type="Pfam" id="PF04542"/>
    </source>
</evidence>